<accession>A0A9D2RKL6</accession>
<evidence type="ECO:0000256" key="1">
    <source>
        <dbReference type="SAM" id="SignalP"/>
    </source>
</evidence>
<name>A0A9D2RKL6_9FIRM</name>
<dbReference type="AlphaFoldDB" id="A0A9D2RKL6"/>
<reference evidence="2" key="2">
    <citation type="submission" date="2021-04" db="EMBL/GenBank/DDBJ databases">
        <authorList>
            <person name="Gilroy R."/>
        </authorList>
    </citation>
    <scope>NUCLEOTIDE SEQUENCE</scope>
    <source>
        <strain evidence="2">CHK188-4685</strain>
    </source>
</reference>
<feature type="chain" id="PRO_5039700040" description="DUF1307 domain-containing protein" evidence="1">
    <location>
        <begin position="28"/>
        <end position="217"/>
    </location>
</feature>
<evidence type="ECO:0008006" key="4">
    <source>
        <dbReference type="Google" id="ProtNLM"/>
    </source>
</evidence>
<organism evidence="2 3">
    <name type="scientific">Candidatus Enterocloster faecavium</name>
    <dbReference type="NCBI Taxonomy" id="2838560"/>
    <lineage>
        <taxon>Bacteria</taxon>
        <taxon>Bacillati</taxon>
        <taxon>Bacillota</taxon>
        <taxon>Clostridia</taxon>
        <taxon>Lachnospirales</taxon>
        <taxon>Lachnospiraceae</taxon>
        <taxon>Enterocloster</taxon>
    </lineage>
</organism>
<reference evidence="2" key="1">
    <citation type="journal article" date="2021" name="PeerJ">
        <title>Extensive microbial diversity within the chicken gut microbiome revealed by metagenomics and culture.</title>
        <authorList>
            <person name="Gilroy R."/>
            <person name="Ravi A."/>
            <person name="Getino M."/>
            <person name="Pursley I."/>
            <person name="Horton D.L."/>
            <person name="Alikhan N.F."/>
            <person name="Baker D."/>
            <person name="Gharbi K."/>
            <person name="Hall N."/>
            <person name="Watson M."/>
            <person name="Adriaenssens E.M."/>
            <person name="Foster-Nyarko E."/>
            <person name="Jarju S."/>
            <person name="Secka A."/>
            <person name="Antonio M."/>
            <person name="Oren A."/>
            <person name="Chaudhuri R.R."/>
            <person name="La Ragione R."/>
            <person name="Hildebrand F."/>
            <person name="Pallen M.J."/>
        </authorList>
    </citation>
    <scope>NUCLEOTIDE SEQUENCE</scope>
    <source>
        <strain evidence="2">CHK188-4685</strain>
    </source>
</reference>
<comment type="caution">
    <text evidence="2">The sequence shown here is derived from an EMBL/GenBank/DDBJ whole genome shotgun (WGS) entry which is preliminary data.</text>
</comment>
<dbReference type="PROSITE" id="PS51257">
    <property type="entry name" value="PROKAR_LIPOPROTEIN"/>
    <property type="match status" value="1"/>
</dbReference>
<feature type="signal peptide" evidence="1">
    <location>
        <begin position="1"/>
        <end position="27"/>
    </location>
</feature>
<evidence type="ECO:0000313" key="2">
    <source>
        <dbReference type="EMBL" id="HJB07058.1"/>
    </source>
</evidence>
<keyword evidence="1" id="KW-0732">Signal</keyword>
<protein>
    <recommendedName>
        <fullName evidence="4">DUF1307 domain-containing protein</fullName>
    </recommendedName>
</protein>
<proteinExistence type="predicted"/>
<evidence type="ECO:0000313" key="3">
    <source>
        <dbReference type="Proteomes" id="UP000886804"/>
    </source>
</evidence>
<sequence>MRTTMPARAVLLAALSGLLLCGCSGRAALSGFDPAQSSIYIRKDGSVSSASVEQTGQNYYSQEDLEAFVVQKAEEFNKSQGSEEGASPVSVASCTVEEGEGGQVLKCILDYDSPENLIAFNQAIRNPEIAFASLETDTVSAMSRKEDFSQAVFEDAKGKSTDLSKVTEQGGNRAVRIEGAGLIQTEGKILYTTQGCTLDGESAVQTPGEGVSYIIFQ</sequence>
<gene>
    <name evidence="2" type="ORF">H9716_04260</name>
</gene>
<dbReference type="Proteomes" id="UP000886804">
    <property type="component" value="Unassembled WGS sequence"/>
</dbReference>
<dbReference type="EMBL" id="DWYS01000053">
    <property type="protein sequence ID" value="HJB07058.1"/>
    <property type="molecule type" value="Genomic_DNA"/>
</dbReference>